<dbReference type="PANTHER" id="PTHR43214:SF41">
    <property type="entry name" value="NITRATE_NITRITE RESPONSE REGULATOR PROTEIN NARP"/>
    <property type="match status" value="1"/>
</dbReference>
<reference evidence="8 9" key="1">
    <citation type="submission" date="2016-06" db="EMBL/GenBank/DDBJ databases">
        <title>Three novel species with peptidoglycan cell walls form the new genus Lacunisphaera gen. nov. in the family Opitutaceae of the verrucomicrobial subdivision 4.</title>
        <authorList>
            <person name="Rast P."/>
            <person name="Gloeckner I."/>
            <person name="Jogler M."/>
            <person name="Boedeker C."/>
            <person name="Jeske O."/>
            <person name="Wiegand S."/>
            <person name="Reinhardt R."/>
            <person name="Schumann P."/>
            <person name="Rohde M."/>
            <person name="Spring S."/>
            <person name="Gloeckner F.O."/>
            <person name="Jogler C."/>
        </authorList>
    </citation>
    <scope>NUCLEOTIDE SEQUENCE [LARGE SCALE GENOMIC DNA]</scope>
    <source>
        <strain evidence="8 9">IG16b</strain>
    </source>
</reference>
<dbReference type="STRING" id="1838286.Verru16b_02998"/>
<keyword evidence="3" id="KW-0238">DNA-binding</keyword>
<protein>
    <submittedName>
        <fullName evidence="8">Response regulator UvrY</fullName>
    </submittedName>
</protein>
<keyword evidence="9" id="KW-1185">Reference proteome</keyword>
<dbReference type="CDD" id="cd06170">
    <property type="entry name" value="LuxR_C_like"/>
    <property type="match status" value="1"/>
</dbReference>
<dbReference type="Gene3D" id="3.40.50.2300">
    <property type="match status" value="1"/>
</dbReference>
<dbReference type="InterPro" id="IPR011006">
    <property type="entry name" value="CheY-like_superfamily"/>
</dbReference>
<dbReference type="InterPro" id="IPR000792">
    <property type="entry name" value="Tscrpt_reg_LuxR_C"/>
</dbReference>
<accession>A0A1D8AYF7</accession>
<dbReference type="SUPFAM" id="SSF52172">
    <property type="entry name" value="CheY-like"/>
    <property type="match status" value="1"/>
</dbReference>
<dbReference type="SMART" id="SM00421">
    <property type="entry name" value="HTH_LUXR"/>
    <property type="match status" value="1"/>
</dbReference>
<proteinExistence type="predicted"/>
<dbReference type="EMBL" id="CP016094">
    <property type="protein sequence ID" value="AOS45907.1"/>
    <property type="molecule type" value="Genomic_DNA"/>
</dbReference>
<name>A0A1D8AYF7_9BACT</name>
<organism evidence="8 9">
    <name type="scientific">Lacunisphaera limnophila</name>
    <dbReference type="NCBI Taxonomy" id="1838286"/>
    <lineage>
        <taxon>Bacteria</taxon>
        <taxon>Pseudomonadati</taxon>
        <taxon>Verrucomicrobiota</taxon>
        <taxon>Opitutia</taxon>
        <taxon>Opitutales</taxon>
        <taxon>Opitutaceae</taxon>
        <taxon>Lacunisphaera</taxon>
    </lineage>
</organism>
<dbReference type="SMART" id="SM00448">
    <property type="entry name" value="REC"/>
    <property type="match status" value="1"/>
</dbReference>
<dbReference type="PROSITE" id="PS50043">
    <property type="entry name" value="HTH_LUXR_2"/>
    <property type="match status" value="1"/>
</dbReference>
<dbReference type="SUPFAM" id="SSF46894">
    <property type="entry name" value="C-terminal effector domain of the bipartite response regulators"/>
    <property type="match status" value="1"/>
</dbReference>
<dbReference type="InterPro" id="IPR001789">
    <property type="entry name" value="Sig_transdc_resp-reg_receiver"/>
</dbReference>
<dbReference type="CDD" id="cd17535">
    <property type="entry name" value="REC_NarL-like"/>
    <property type="match status" value="1"/>
</dbReference>
<dbReference type="Pfam" id="PF00196">
    <property type="entry name" value="GerE"/>
    <property type="match status" value="1"/>
</dbReference>
<dbReference type="InterPro" id="IPR016032">
    <property type="entry name" value="Sig_transdc_resp-reg_C-effctor"/>
</dbReference>
<dbReference type="GO" id="GO:0000160">
    <property type="term" value="P:phosphorelay signal transduction system"/>
    <property type="evidence" value="ECO:0007669"/>
    <property type="project" value="InterPro"/>
</dbReference>
<keyword evidence="4" id="KW-0804">Transcription</keyword>
<evidence type="ECO:0000256" key="3">
    <source>
        <dbReference type="ARBA" id="ARBA00023125"/>
    </source>
</evidence>
<dbReference type="InterPro" id="IPR058245">
    <property type="entry name" value="NreC/VraR/RcsB-like_REC"/>
</dbReference>
<dbReference type="OrthoDB" id="196279at2"/>
<keyword evidence="2" id="KW-0805">Transcription regulation</keyword>
<feature type="domain" description="Response regulatory" evidence="7">
    <location>
        <begin position="12"/>
        <end position="128"/>
    </location>
</feature>
<gene>
    <name evidence="8" type="primary">uvrY_2</name>
    <name evidence="8" type="ORF">Verru16b_02998</name>
</gene>
<evidence type="ECO:0000256" key="5">
    <source>
        <dbReference type="PROSITE-ProRule" id="PRU00169"/>
    </source>
</evidence>
<dbReference type="InterPro" id="IPR039420">
    <property type="entry name" value="WalR-like"/>
</dbReference>
<keyword evidence="1 5" id="KW-0597">Phosphoprotein</keyword>
<evidence type="ECO:0000256" key="4">
    <source>
        <dbReference type="ARBA" id="ARBA00023163"/>
    </source>
</evidence>
<evidence type="ECO:0000259" key="6">
    <source>
        <dbReference type="PROSITE" id="PS50043"/>
    </source>
</evidence>
<sequence>MAADAKMKPVVRVVIVEDHVLFREMVTTVVNGIEGLRVVGWACNESEAITLCWRERPDLIVLDLILPENHGVATLDRLTTICRSARVLVFSGNLTPGLIRQVLAAGPHSLIGKGATLDEFRRALQAVAAGRTYFSPEIAADIRSMVAAPGVAPPGGGLPLSPREESVLAGLAKGLNSREIAGQLGLSPHTVANHRSRLMRKLGLHRVAQLSLYAASRGLLDLPASGPRTLASGR</sequence>
<feature type="domain" description="HTH luxR-type" evidence="6">
    <location>
        <begin position="153"/>
        <end position="218"/>
    </location>
</feature>
<dbReference type="PRINTS" id="PR00038">
    <property type="entry name" value="HTHLUXR"/>
</dbReference>
<dbReference type="GO" id="GO:0006355">
    <property type="term" value="P:regulation of DNA-templated transcription"/>
    <property type="evidence" value="ECO:0007669"/>
    <property type="project" value="InterPro"/>
</dbReference>
<dbReference type="Proteomes" id="UP000095228">
    <property type="component" value="Chromosome"/>
</dbReference>
<evidence type="ECO:0000256" key="1">
    <source>
        <dbReference type="ARBA" id="ARBA00022553"/>
    </source>
</evidence>
<dbReference type="Pfam" id="PF00072">
    <property type="entry name" value="Response_reg"/>
    <property type="match status" value="1"/>
</dbReference>
<feature type="modified residue" description="4-aspartylphosphate" evidence="5">
    <location>
        <position position="63"/>
    </location>
</feature>
<evidence type="ECO:0000256" key="2">
    <source>
        <dbReference type="ARBA" id="ARBA00023015"/>
    </source>
</evidence>
<evidence type="ECO:0000313" key="8">
    <source>
        <dbReference type="EMBL" id="AOS45907.1"/>
    </source>
</evidence>
<dbReference type="KEGG" id="obg:Verru16b_02998"/>
<dbReference type="AlphaFoldDB" id="A0A1D8AYF7"/>
<evidence type="ECO:0000259" key="7">
    <source>
        <dbReference type="PROSITE" id="PS50110"/>
    </source>
</evidence>
<dbReference type="PANTHER" id="PTHR43214">
    <property type="entry name" value="TWO-COMPONENT RESPONSE REGULATOR"/>
    <property type="match status" value="1"/>
</dbReference>
<dbReference type="PROSITE" id="PS00622">
    <property type="entry name" value="HTH_LUXR_1"/>
    <property type="match status" value="1"/>
</dbReference>
<evidence type="ECO:0000313" key="9">
    <source>
        <dbReference type="Proteomes" id="UP000095228"/>
    </source>
</evidence>
<dbReference type="PROSITE" id="PS50110">
    <property type="entry name" value="RESPONSE_REGULATORY"/>
    <property type="match status" value="1"/>
</dbReference>
<dbReference type="GO" id="GO:0003677">
    <property type="term" value="F:DNA binding"/>
    <property type="evidence" value="ECO:0007669"/>
    <property type="project" value="UniProtKB-KW"/>
</dbReference>